<evidence type="ECO:0000256" key="2">
    <source>
        <dbReference type="ARBA" id="ARBA00022540"/>
    </source>
</evidence>
<keyword evidence="2" id="KW-0396">Initiation factor</keyword>
<reference evidence="5 6" key="1">
    <citation type="submission" date="2015-08" db="EMBL/GenBank/DDBJ databases">
        <title>Next Generation Sequencing and Analysis of the Genome of Puccinia sorghi L Schw, the Causal Agent of Maize Common Rust.</title>
        <authorList>
            <person name="Rochi L."/>
            <person name="Burguener G."/>
            <person name="Darino M."/>
            <person name="Turjanski A."/>
            <person name="Kreff E."/>
            <person name="Dieguez M.J."/>
            <person name="Sacco F."/>
        </authorList>
    </citation>
    <scope>NUCLEOTIDE SEQUENCE [LARGE SCALE GENOMIC DNA]</scope>
    <source>
        <strain evidence="5 6">RO10H11247</strain>
    </source>
</reference>
<dbReference type="EMBL" id="LAVV01005442">
    <property type="protein sequence ID" value="KNZ60880.1"/>
    <property type="molecule type" value="Genomic_DNA"/>
</dbReference>
<dbReference type="GO" id="GO:0003743">
    <property type="term" value="F:translation initiation factor activity"/>
    <property type="evidence" value="ECO:0007669"/>
    <property type="project" value="UniProtKB-KW"/>
</dbReference>
<evidence type="ECO:0000256" key="1">
    <source>
        <dbReference type="ARBA" id="ARBA00005775"/>
    </source>
</evidence>
<gene>
    <name evidence="5" type="ORF">VP01_148g27</name>
</gene>
<protein>
    <submittedName>
        <fullName evidence="5">Uncharacterized protein</fullName>
    </submittedName>
</protein>
<dbReference type="PANTHER" id="PTHR23253:SF9">
    <property type="entry name" value="EUKARYOTIC TRANSLATION INITIATION FACTOR 4 GAMMA 2"/>
    <property type="match status" value="1"/>
</dbReference>
<evidence type="ECO:0000256" key="4">
    <source>
        <dbReference type="SAM" id="MobiDB-lite"/>
    </source>
</evidence>
<dbReference type="AlphaFoldDB" id="A0A0L6VL99"/>
<dbReference type="PANTHER" id="PTHR23253">
    <property type="entry name" value="EUKARYOTIC TRANSLATION INITIATION FACTOR 4 GAMMA"/>
    <property type="match status" value="1"/>
</dbReference>
<keyword evidence="3" id="KW-0648">Protein biosynthesis</keyword>
<sequence length="165" mass="18434">MLQPLKSSRDSAAIQLPLSQVLLDEYYAAQKGKRQGLGLVRLIKGLFRLNMFTKRIMQECIKKLLSNIETPQEEDIESLSRLMRLLNHKKAISHMNFSRMQIMSNCPNLSSHFLGSGIQVNHCQQQSSLLGAQQALWQGRSVGSQQDLARSQGMDPGVRAQAGQG</sequence>
<proteinExistence type="inferred from homology"/>
<comment type="similarity">
    <text evidence="1">Belongs to the eukaryotic initiation factor 4G family.</text>
</comment>
<feature type="region of interest" description="Disordered" evidence="4">
    <location>
        <begin position="146"/>
        <end position="165"/>
    </location>
</feature>
<keyword evidence="6" id="KW-1185">Reference proteome</keyword>
<dbReference type="GO" id="GO:0016281">
    <property type="term" value="C:eukaryotic translation initiation factor 4F complex"/>
    <property type="evidence" value="ECO:0007669"/>
    <property type="project" value="TreeGrafter"/>
</dbReference>
<accession>A0A0L6VL99</accession>
<evidence type="ECO:0000256" key="3">
    <source>
        <dbReference type="ARBA" id="ARBA00022917"/>
    </source>
</evidence>
<evidence type="ECO:0000313" key="6">
    <source>
        <dbReference type="Proteomes" id="UP000037035"/>
    </source>
</evidence>
<dbReference type="VEuPathDB" id="FungiDB:VP01_148g27"/>
<dbReference type="Gene3D" id="1.25.40.180">
    <property type="match status" value="1"/>
</dbReference>
<organism evidence="5 6">
    <name type="scientific">Puccinia sorghi</name>
    <dbReference type="NCBI Taxonomy" id="27349"/>
    <lineage>
        <taxon>Eukaryota</taxon>
        <taxon>Fungi</taxon>
        <taxon>Dikarya</taxon>
        <taxon>Basidiomycota</taxon>
        <taxon>Pucciniomycotina</taxon>
        <taxon>Pucciniomycetes</taxon>
        <taxon>Pucciniales</taxon>
        <taxon>Pucciniaceae</taxon>
        <taxon>Puccinia</taxon>
    </lineage>
</organism>
<comment type="caution">
    <text evidence="5">The sequence shown here is derived from an EMBL/GenBank/DDBJ whole genome shotgun (WGS) entry which is preliminary data.</text>
</comment>
<dbReference type="Proteomes" id="UP000037035">
    <property type="component" value="Unassembled WGS sequence"/>
</dbReference>
<dbReference type="SUPFAM" id="SSF48371">
    <property type="entry name" value="ARM repeat"/>
    <property type="match status" value="1"/>
</dbReference>
<dbReference type="GO" id="GO:0003729">
    <property type="term" value="F:mRNA binding"/>
    <property type="evidence" value="ECO:0007669"/>
    <property type="project" value="TreeGrafter"/>
</dbReference>
<dbReference type="STRING" id="27349.A0A0L6VL99"/>
<dbReference type="InterPro" id="IPR016024">
    <property type="entry name" value="ARM-type_fold"/>
</dbReference>
<dbReference type="OrthoDB" id="514777at2759"/>
<evidence type="ECO:0000313" key="5">
    <source>
        <dbReference type="EMBL" id="KNZ60880.1"/>
    </source>
</evidence>
<name>A0A0L6VL99_9BASI</name>